<keyword evidence="3" id="KW-1185">Reference proteome</keyword>
<organism evidence="2 3">
    <name type="scientific">Paenibacillus chartarius</name>
    <dbReference type="NCBI Taxonomy" id="747481"/>
    <lineage>
        <taxon>Bacteria</taxon>
        <taxon>Bacillati</taxon>
        <taxon>Bacillota</taxon>
        <taxon>Bacilli</taxon>
        <taxon>Bacillales</taxon>
        <taxon>Paenibacillaceae</taxon>
        <taxon>Paenibacillus</taxon>
    </lineage>
</organism>
<dbReference type="RefSeq" id="WP_377474577.1">
    <property type="nucleotide sequence ID" value="NZ_JBHLWN010000120.1"/>
</dbReference>
<evidence type="ECO:0000259" key="1">
    <source>
        <dbReference type="Pfam" id="PF06445"/>
    </source>
</evidence>
<comment type="caution">
    <text evidence="2">The sequence shown here is derived from an EMBL/GenBank/DDBJ whole genome shotgun (WGS) entry which is preliminary data.</text>
</comment>
<dbReference type="InterPro" id="IPR029442">
    <property type="entry name" value="GyrI-like"/>
</dbReference>
<dbReference type="InterPro" id="IPR011256">
    <property type="entry name" value="Reg_factor_effector_dom_sf"/>
</dbReference>
<reference evidence="2 3" key="1">
    <citation type="submission" date="2024-09" db="EMBL/GenBank/DDBJ databases">
        <authorList>
            <person name="Sun Q."/>
            <person name="Mori K."/>
        </authorList>
    </citation>
    <scope>NUCLEOTIDE SEQUENCE [LARGE SCALE GENOMIC DNA]</scope>
    <source>
        <strain evidence="2 3">CCM 7759</strain>
    </source>
</reference>
<dbReference type="SUPFAM" id="SSF55136">
    <property type="entry name" value="Probable bacterial effector-binding domain"/>
    <property type="match status" value="1"/>
</dbReference>
<dbReference type="Proteomes" id="UP001589776">
    <property type="component" value="Unassembled WGS sequence"/>
</dbReference>
<sequence>MIQVNVVDKAEMKALVVKVPQNGHEVRRGWRELQERIARLPGVKPGVGHVFVPEWQWADGVKELWVGVEVESLDGLQLPDGVEALTLPACSYAVVHVYGNRDTMQRAYGELDAWFGRSGYTRNTGEGSFSYEANSLHPVNPFDISADEIAWFDYHIHAPILSGPEVNKPAAPTDSVTGSDKLYLKHTRQPIHAEFSDLTGSQFRCVSAEKLRFENVNLYGLKITDANLSDLEIDGAQLGGAYIHSIGMPPAGHPAYDPNAVQRPLRFEHCDLNGSTFRHCQLVNVQLDDCDIRGLRINGVDISKLLEAYYASAADGEKEGIARS</sequence>
<evidence type="ECO:0000313" key="3">
    <source>
        <dbReference type="Proteomes" id="UP001589776"/>
    </source>
</evidence>
<dbReference type="Pfam" id="PF00805">
    <property type="entry name" value="Pentapeptide"/>
    <property type="match status" value="1"/>
</dbReference>
<protein>
    <submittedName>
        <fullName evidence="2">GyrI-like domain-containing protein</fullName>
    </submittedName>
</protein>
<dbReference type="SUPFAM" id="SSF141571">
    <property type="entry name" value="Pentapeptide repeat-like"/>
    <property type="match status" value="1"/>
</dbReference>
<dbReference type="Gene3D" id="2.160.20.80">
    <property type="entry name" value="E3 ubiquitin-protein ligase SopA"/>
    <property type="match status" value="1"/>
</dbReference>
<dbReference type="InterPro" id="IPR001646">
    <property type="entry name" value="5peptide_repeat"/>
</dbReference>
<proteinExistence type="predicted"/>
<gene>
    <name evidence="2" type="ORF">ACFFK0_28875</name>
</gene>
<accession>A0ABV6DUT0</accession>
<feature type="domain" description="GyrI-like small molecule binding" evidence="1">
    <location>
        <begin position="63"/>
        <end position="129"/>
    </location>
</feature>
<evidence type="ECO:0000313" key="2">
    <source>
        <dbReference type="EMBL" id="MFC0216416.1"/>
    </source>
</evidence>
<dbReference type="Gene3D" id="3.20.80.10">
    <property type="entry name" value="Regulatory factor, effector binding domain"/>
    <property type="match status" value="1"/>
</dbReference>
<name>A0ABV6DUT0_9BACL</name>
<dbReference type="Pfam" id="PF06445">
    <property type="entry name" value="GyrI-like"/>
    <property type="match status" value="1"/>
</dbReference>
<dbReference type="EMBL" id="JBHLWN010000120">
    <property type="protein sequence ID" value="MFC0216416.1"/>
    <property type="molecule type" value="Genomic_DNA"/>
</dbReference>